<dbReference type="EMBL" id="CAKMUD010000105">
    <property type="protein sequence ID" value="CAH1601771.1"/>
    <property type="molecule type" value="Genomic_DNA"/>
</dbReference>
<accession>A0AAU9QUR1</accession>
<reference evidence="2" key="1">
    <citation type="submission" date="2022-01" db="EMBL/GenBank/DDBJ databases">
        <authorList>
            <person name="Lagorce A."/>
        </authorList>
    </citation>
    <scope>NUCLEOTIDE SEQUENCE</scope>
    <source>
        <strain evidence="2">Th15_F1_A12</strain>
    </source>
</reference>
<dbReference type="InterPro" id="IPR009576">
    <property type="entry name" value="Biofilm_formation_YgiB"/>
</dbReference>
<dbReference type="Proteomes" id="UP001295462">
    <property type="component" value="Unassembled WGS sequence"/>
</dbReference>
<dbReference type="Pfam" id="PF06693">
    <property type="entry name" value="DUF1190"/>
    <property type="match status" value="1"/>
</dbReference>
<evidence type="ECO:0000256" key="1">
    <source>
        <dbReference type="SAM" id="MobiDB-lite"/>
    </source>
</evidence>
<feature type="compositionally biased region" description="Polar residues" evidence="1">
    <location>
        <begin position="266"/>
        <end position="282"/>
    </location>
</feature>
<organism evidence="2 3">
    <name type="scientific">Vibrio jasicida</name>
    <dbReference type="NCBI Taxonomy" id="766224"/>
    <lineage>
        <taxon>Bacteria</taxon>
        <taxon>Pseudomonadati</taxon>
        <taxon>Pseudomonadota</taxon>
        <taxon>Gammaproteobacteria</taxon>
        <taxon>Vibrionales</taxon>
        <taxon>Vibrionaceae</taxon>
        <taxon>Vibrio</taxon>
    </lineage>
</organism>
<feature type="region of interest" description="Disordered" evidence="1">
    <location>
        <begin position="266"/>
        <end position="312"/>
    </location>
</feature>
<gene>
    <name evidence="2" type="ORF">THF1A12_50209</name>
</gene>
<feature type="compositionally biased region" description="Gly residues" evidence="1">
    <location>
        <begin position="298"/>
        <end position="312"/>
    </location>
</feature>
<evidence type="ECO:0000313" key="2">
    <source>
        <dbReference type="EMBL" id="CAH1601771.1"/>
    </source>
</evidence>
<name>A0AAU9QUR1_9VIBR</name>
<sequence length="312" mass="33867">MKKTQGKVNIHRHLIGDRKPIVMFLGLGAVATLTGCDTREDPYYAFTNMDTCEKQLPGQCEAAYKLAEKEAKRTALKYMVESECSRDFGRNICLQDDQGAWYPKMAGFITHKDENVDFTHPFFTTFNHTQSLYGKAFMANGREITDLRDMNGLNLYLGGSYAKPLPDSKLDVASISVTPTSGSSTDVTDETKGGSNGSGASVANSLIAGYLLSEALDETGDYLSERERTKRYQQCLNSGRKDCNSYTVTSGTGRIGKVNSNSAYKTKSNQSLLSKTAKANNRSTTYKSSPTKTSKSSGGFGSSGRSFGGFGG</sequence>
<proteinExistence type="predicted"/>
<dbReference type="RefSeq" id="WP_409589836.1">
    <property type="nucleotide sequence ID" value="NZ_CAKMTZ010000104.1"/>
</dbReference>
<feature type="region of interest" description="Disordered" evidence="1">
    <location>
        <begin position="177"/>
        <end position="199"/>
    </location>
</feature>
<feature type="compositionally biased region" description="Polar residues" evidence="1">
    <location>
        <begin position="177"/>
        <end position="186"/>
    </location>
</feature>
<feature type="compositionally biased region" description="Low complexity" evidence="1">
    <location>
        <begin position="283"/>
        <end position="297"/>
    </location>
</feature>
<comment type="caution">
    <text evidence="2">The sequence shown here is derived from an EMBL/GenBank/DDBJ whole genome shotgun (WGS) entry which is preliminary data.</text>
</comment>
<dbReference type="AlphaFoldDB" id="A0AAU9QUR1"/>
<evidence type="ECO:0008006" key="4">
    <source>
        <dbReference type="Google" id="ProtNLM"/>
    </source>
</evidence>
<evidence type="ECO:0000313" key="3">
    <source>
        <dbReference type="Proteomes" id="UP001295462"/>
    </source>
</evidence>
<protein>
    <recommendedName>
        <fullName evidence="4">DUF1190 domain-containing protein</fullName>
    </recommendedName>
</protein>